<keyword evidence="7" id="KW-0456">Lyase</keyword>
<gene>
    <name evidence="9" type="primary">yedK</name>
    <name evidence="9" type="ORF">ROA7745_03916</name>
</gene>
<dbReference type="AlphaFoldDB" id="A0A1X7BWM5"/>
<keyword evidence="6" id="KW-0238">DNA-binding</keyword>
<evidence type="ECO:0000256" key="5">
    <source>
        <dbReference type="ARBA" id="ARBA00023124"/>
    </source>
</evidence>
<dbReference type="RefSeq" id="WP_085801973.1">
    <property type="nucleotide sequence ID" value="NZ_FWXB01000020.1"/>
</dbReference>
<dbReference type="InterPro" id="IPR003738">
    <property type="entry name" value="SRAP"/>
</dbReference>
<dbReference type="SUPFAM" id="SSF143081">
    <property type="entry name" value="BB1717-like"/>
    <property type="match status" value="1"/>
</dbReference>
<dbReference type="GO" id="GO:0006508">
    <property type="term" value="P:proteolysis"/>
    <property type="evidence" value="ECO:0007669"/>
    <property type="project" value="UniProtKB-KW"/>
</dbReference>
<proteinExistence type="inferred from homology"/>
<evidence type="ECO:0000256" key="6">
    <source>
        <dbReference type="ARBA" id="ARBA00023125"/>
    </source>
</evidence>
<accession>A0A1X7BWM5</accession>
<protein>
    <recommendedName>
        <fullName evidence="8">Abasic site processing protein</fullName>
        <ecNumber evidence="8">3.4.-.-</ecNumber>
    </recommendedName>
</protein>
<keyword evidence="4 8" id="KW-0378">Hydrolase</keyword>
<dbReference type="GO" id="GO:0008233">
    <property type="term" value="F:peptidase activity"/>
    <property type="evidence" value="ECO:0007669"/>
    <property type="project" value="UniProtKB-KW"/>
</dbReference>
<dbReference type="OrthoDB" id="9782620at2"/>
<dbReference type="EMBL" id="FWXB01000020">
    <property type="protein sequence ID" value="SMC14052.1"/>
    <property type="molecule type" value="Genomic_DNA"/>
</dbReference>
<dbReference type="GO" id="GO:0106300">
    <property type="term" value="P:protein-DNA covalent cross-linking repair"/>
    <property type="evidence" value="ECO:0007669"/>
    <property type="project" value="InterPro"/>
</dbReference>
<keyword evidence="2 8" id="KW-0645">Protease</keyword>
<dbReference type="GO" id="GO:0016829">
    <property type="term" value="F:lyase activity"/>
    <property type="evidence" value="ECO:0007669"/>
    <property type="project" value="UniProtKB-KW"/>
</dbReference>
<dbReference type="Gene3D" id="3.90.1680.10">
    <property type="entry name" value="SOS response associated peptidase-like"/>
    <property type="match status" value="1"/>
</dbReference>
<keyword evidence="3" id="KW-0227">DNA damage</keyword>
<evidence type="ECO:0000256" key="2">
    <source>
        <dbReference type="ARBA" id="ARBA00022670"/>
    </source>
</evidence>
<dbReference type="Pfam" id="PF02586">
    <property type="entry name" value="SRAP"/>
    <property type="match status" value="1"/>
</dbReference>
<comment type="similarity">
    <text evidence="1 8">Belongs to the SOS response-associated peptidase family.</text>
</comment>
<dbReference type="Proteomes" id="UP000193224">
    <property type="component" value="Unassembled WGS sequence"/>
</dbReference>
<dbReference type="EC" id="3.4.-.-" evidence="8"/>
<reference evidence="9 10" key="1">
    <citation type="submission" date="2017-03" db="EMBL/GenBank/DDBJ databases">
        <authorList>
            <person name="Afonso C.L."/>
            <person name="Miller P.J."/>
            <person name="Scott M.A."/>
            <person name="Spackman E."/>
            <person name="Goraichik I."/>
            <person name="Dimitrov K.M."/>
            <person name="Suarez D.L."/>
            <person name="Swayne D.E."/>
        </authorList>
    </citation>
    <scope>NUCLEOTIDE SEQUENCE [LARGE SCALE GENOMIC DNA]</scope>
    <source>
        <strain evidence="9 10">CECT 7745</strain>
    </source>
</reference>
<evidence type="ECO:0000256" key="1">
    <source>
        <dbReference type="ARBA" id="ARBA00008136"/>
    </source>
</evidence>
<name>A0A1X7BWM5_9RHOB</name>
<organism evidence="9 10">
    <name type="scientific">Roseovarius aestuarii</name>
    <dbReference type="NCBI Taxonomy" id="475083"/>
    <lineage>
        <taxon>Bacteria</taxon>
        <taxon>Pseudomonadati</taxon>
        <taxon>Pseudomonadota</taxon>
        <taxon>Alphaproteobacteria</taxon>
        <taxon>Rhodobacterales</taxon>
        <taxon>Roseobacteraceae</taxon>
        <taxon>Roseovarius</taxon>
    </lineage>
</organism>
<dbReference type="GO" id="GO:0003697">
    <property type="term" value="F:single-stranded DNA binding"/>
    <property type="evidence" value="ECO:0007669"/>
    <property type="project" value="InterPro"/>
</dbReference>
<keyword evidence="10" id="KW-1185">Reference proteome</keyword>
<dbReference type="PANTHER" id="PTHR13604:SF0">
    <property type="entry name" value="ABASIC SITE PROCESSING PROTEIN HMCES"/>
    <property type="match status" value="1"/>
</dbReference>
<evidence type="ECO:0000313" key="9">
    <source>
        <dbReference type="EMBL" id="SMC14052.1"/>
    </source>
</evidence>
<evidence type="ECO:0000256" key="4">
    <source>
        <dbReference type="ARBA" id="ARBA00022801"/>
    </source>
</evidence>
<evidence type="ECO:0000313" key="10">
    <source>
        <dbReference type="Proteomes" id="UP000193224"/>
    </source>
</evidence>
<evidence type="ECO:0000256" key="8">
    <source>
        <dbReference type="RuleBase" id="RU364100"/>
    </source>
</evidence>
<dbReference type="InterPro" id="IPR036590">
    <property type="entry name" value="SRAP-like"/>
</dbReference>
<evidence type="ECO:0000256" key="7">
    <source>
        <dbReference type="ARBA" id="ARBA00023239"/>
    </source>
</evidence>
<evidence type="ECO:0000256" key="3">
    <source>
        <dbReference type="ARBA" id="ARBA00022763"/>
    </source>
</evidence>
<dbReference type="PANTHER" id="PTHR13604">
    <property type="entry name" value="DC12-RELATED"/>
    <property type="match status" value="1"/>
</dbReference>
<keyword evidence="5" id="KW-0190">Covalent protein-DNA linkage</keyword>
<sequence>MCGRFTAGNLTQAQMLEIMRGFLDGPVAPDSDAVEARIGWNIKPTQPVNIACAEGGNFTATSARWWFVPRHFKGSTKDWKQTTFNARIETAADKPAYRTAWKSSRCAIPAIGYYEWTGPDKDRRPNYLTVETNAPLIFFAGLCSKLLDGTRTCTILTREPSKQIAHIHNRMPVILTTDELSSWVSGEMTTTVAQNALGTGWDGRFKFHEVNKFGRDDDGLELINPIDRVT</sequence>